<comment type="function">
    <text evidence="7">Functions as a peptidoglycan terminase that cleaves nascent peptidoglycan strands endolytically to terminate their elongation.</text>
</comment>
<evidence type="ECO:0000256" key="6">
    <source>
        <dbReference type="ARBA" id="ARBA00023316"/>
    </source>
</evidence>
<evidence type="ECO:0000256" key="1">
    <source>
        <dbReference type="ARBA" id="ARBA00022475"/>
    </source>
</evidence>
<feature type="compositionally biased region" description="Basic and acidic residues" evidence="8">
    <location>
        <begin position="407"/>
        <end position="419"/>
    </location>
</feature>
<evidence type="ECO:0000256" key="5">
    <source>
        <dbReference type="ARBA" id="ARBA00023239"/>
    </source>
</evidence>
<dbReference type="Proteomes" id="UP000631694">
    <property type="component" value="Unassembled WGS sequence"/>
</dbReference>
<dbReference type="FunFam" id="3.30.160.60:FF:000242">
    <property type="entry name" value="Endolytic murein transglycosylase"/>
    <property type="match status" value="1"/>
</dbReference>
<reference evidence="9" key="1">
    <citation type="submission" date="2020-12" db="EMBL/GenBank/DDBJ databases">
        <title>Methylobrevis albus sp. nov., isolated from fresh water lack sediment.</title>
        <authorList>
            <person name="Zou Q."/>
        </authorList>
    </citation>
    <scope>NUCLEOTIDE SEQUENCE</scope>
    <source>
        <strain evidence="9">L22</strain>
    </source>
</reference>
<evidence type="ECO:0000256" key="4">
    <source>
        <dbReference type="ARBA" id="ARBA00023136"/>
    </source>
</evidence>
<dbReference type="NCBIfam" id="TIGR00247">
    <property type="entry name" value="endolytic transglycosylase MltG"/>
    <property type="match status" value="1"/>
</dbReference>
<dbReference type="GO" id="GO:0005886">
    <property type="term" value="C:plasma membrane"/>
    <property type="evidence" value="ECO:0007669"/>
    <property type="project" value="UniProtKB-SubCell"/>
</dbReference>
<dbReference type="GO" id="GO:0071555">
    <property type="term" value="P:cell wall organization"/>
    <property type="evidence" value="ECO:0007669"/>
    <property type="project" value="UniProtKB-KW"/>
</dbReference>
<evidence type="ECO:0000256" key="7">
    <source>
        <dbReference type="HAMAP-Rule" id="MF_02065"/>
    </source>
</evidence>
<dbReference type="GO" id="GO:0008932">
    <property type="term" value="F:lytic endotransglycosylase activity"/>
    <property type="evidence" value="ECO:0007669"/>
    <property type="project" value="UniProtKB-UniRule"/>
</dbReference>
<feature type="site" description="Important for catalytic activity" evidence="7">
    <location>
        <position position="256"/>
    </location>
</feature>
<proteinExistence type="inferred from homology"/>
<dbReference type="CDD" id="cd08010">
    <property type="entry name" value="MltG_like"/>
    <property type="match status" value="1"/>
</dbReference>
<name>A0A931I3N6_9HYPH</name>
<dbReference type="PANTHER" id="PTHR30518:SF2">
    <property type="entry name" value="ENDOLYTIC MUREIN TRANSGLYCOSYLASE"/>
    <property type="match status" value="1"/>
</dbReference>
<dbReference type="Pfam" id="PF02618">
    <property type="entry name" value="YceG"/>
    <property type="match status" value="1"/>
</dbReference>
<comment type="subcellular location">
    <subcellularLocation>
        <location evidence="7">Cell inner membrane</location>
        <topology evidence="7">Single-pass membrane protein</topology>
    </subcellularLocation>
</comment>
<dbReference type="HAMAP" id="MF_02065">
    <property type="entry name" value="MltG"/>
    <property type="match status" value="1"/>
</dbReference>
<dbReference type="EMBL" id="JADZLT010000056">
    <property type="protein sequence ID" value="MBH0239655.1"/>
    <property type="molecule type" value="Genomic_DNA"/>
</dbReference>
<keyword evidence="7" id="KW-0997">Cell inner membrane</keyword>
<evidence type="ECO:0000256" key="8">
    <source>
        <dbReference type="SAM" id="MobiDB-lite"/>
    </source>
</evidence>
<dbReference type="RefSeq" id="WP_197312742.1">
    <property type="nucleotide sequence ID" value="NZ_JADZLT010000056.1"/>
</dbReference>
<accession>A0A931I3N6</accession>
<organism evidence="9 10">
    <name type="scientific">Methylobrevis albus</name>
    <dbReference type="NCBI Taxonomy" id="2793297"/>
    <lineage>
        <taxon>Bacteria</taxon>
        <taxon>Pseudomonadati</taxon>
        <taxon>Pseudomonadota</taxon>
        <taxon>Alphaproteobacteria</taxon>
        <taxon>Hyphomicrobiales</taxon>
        <taxon>Pleomorphomonadaceae</taxon>
        <taxon>Methylobrevis</taxon>
    </lineage>
</organism>
<comment type="caution">
    <text evidence="9">The sequence shown here is derived from an EMBL/GenBank/DDBJ whole genome shotgun (WGS) entry which is preliminary data.</text>
</comment>
<keyword evidence="3 7" id="KW-1133">Transmembrane helix</keyword>
<dbReference type="PANTHER" id="PTHR30518">
    <property type="entry name" value="ENDOLYTIC MUREIN TRANSGLYCOSYLASE"/>
    <property type="match status" value="1"/>
</dbReference>
<evidence type="ECO:0000256" key="2">
    <source>
        <dbReference type="ARBA" id="ARBA00022692"/>
    </source>
</evidence>
<keyword evidence="10" id="KW-1185">Reference proteome</keyword>
<evidence type="ECO:0000256" key="3">
    <source>
        <dbReference type="ARBA" id="ARBA00022989"/>
    </source>
</evidence>
<dbReference type="Gene3D" id="3.30.160.60">
    <property type="entry name" value="Classic Zinc Finger"/>
    <property type="match status" value="1"/>
</dbReference>
<sequence length="428" mass="45867">MDSNADANGEKPPESGAAGEPAPSKRVNPKSPREALAPEPAPAPPRSRSVRHPVVVALNALIMIIVLAFMAVGGVLYWGKSEFSAPGPLTAESSVIIQADSSLSDIAAKLEDEGVISSSLVFRAGVRAYQTERRLKAGEYGFKAGISMQEVMDLLVEGKAILHPFTVPEGLTSQQIIARLREEPLLEGEVAEVPPEGSLLPDTYMFTRGAQRSVIVERMRRAHDAALASVWERRRPDLPISSPAELVTLASIVEKETGRADERPRVAGVFINRLRQGMRLQSDPTIIYGLVGGQGSLGRPIRRSEIDRETPYNTYRINGLPPGPIANPGRAALEAVAGPSNTDELYFVADGTGGHAFSQTLAEHNRNVARLRQMERAAAAAATDQVPLDELPDAEPAGSEPAPADAIDLRDGEPARDPAEPLLPQPRP</sequence>
<dbReference type="GO" id="GO:0009252">
    <property type="term" value="P:peptidoglycan biosynthetic process"/>
    <property type="evidence" value="ECO:0007669"/>
    <property type="project" value="UniProtKB-UniRule"/>
</dbReference>
<comment type="catalytic activity">
    <reaction evidence="7">
        <text>a peptidoglycan chain = a peptidoglycan chain with N-acetyl-1,6-anhydromuramyl-[peptide] at the reducing end + a peptidoglycan chain with N-acetylglucosamine at the non-reducing end.</text>
        <dbReference type="EC" id="4.2.2.29"/>
    </reaction>
</comment>
<keyword evidence="1 7" id="KW-1003">Cell membrane</keyword>
<protein>
    <recommendedName>
        <fullName evidence="7">Endolytic murein transglycosylase</fullName>
        <ecNumber evidence="7">4.2.2.29</ecNumber>
    </recommendedName>
    <alternativeName>
        <fullName evidence="7">Peptidoglycan lytic transglycosylase</fullName>
    </alternativeName>
    <alternativeName>
        <fullName evidence="7">Peptidoglycan polymerization terminase</fullName>
    </alternativeName>
</protein>
<feature type="compositionally biased region" description="Low complexity" evidence="8">
    <location>
        <begin position="14"/>
        <end position="24"/>
    </location>
</feature>
<dbReference type="AlphaFoldDB" id="A0A931I3N6"/>
<feature type="transmembrane region" description="Helical" evidence="7">
    <location>
        <begin position="54"/>
        <end position="78"/>
    </location>
</feature>
<dbReference type="EC" id="4.2.2.29" evidence="7"/>
<feature type="region of interest" description="Disordered" evidence="8">
    <location>
        <begin position="380"/>
        <end position="428"/>
    </location>
</feature>
<keyword evidence="5 7" id="KW-0456">Lyase</keyword>
<keyword evidence="6 7" id="KW-0961">Cell wall biogenesis/degradation</keyword>
<dbReference type="Gene3D" id="3.30.1490.480">
    <property type="entry name" value="Endolytic murein transglycosylase"/>
    <property type="match status" value="1"/>
</dbReference>
<gene>
    <name evidence="7 9" type="primary">mltG</name>
    <name evidence="9" type="ORF">I5731_17685</name>
</gene>
<keyword evidence="2 7" id="KW-0812">Transmembrane</keyword>
<evidence type="ECO:0000313" key="10">
    <source>
        <dbReference type="Proteomes" id="UP000631694"/>
    </source>
</evidence>
<comment type="similarity">
    <text evidence="7">Belongs to the transglycosylase MltG family.</text>
</comment>
<evidence type="ECO:0000313" key="9">
    <source>
        <dbReference type="EMBL" id="MBH0239655.1"/>
    </source>
</evidence>
<feature type="region of interest" description="Disordered" evidence="8">
    <location>
        <begin position="1"/>
        <end position="49"/>
    </location>
</feature>
<keyword evidence="4 7" id="KW-0472">Membrane</keyword>
<dbReference type="InterPro" id="IPR003770">
    <property type="entry name" value="MLTG-like"/>
</dbReference>